<evidence type="ECO:0000313" key="3">
    <source>
        <dbReference type="EMBL" id="CAF4231922.1"/>
    </source>
</evidence>
<keyword evidence="1" id="KW-0539">Nucleus</keyword>
<dbReference type="PANTHER" id="PTHR10865">
    <property type="entry name" value="METASTASIS-ASSOCIATED PROTEIN AND MESODERM INDUCTION EARLY RESPONSE PROTEIN"/>
    <property type="match status" value="1"/>
</dbReference>
<dbReference type="GO" id="GO:0016581">
    <property type="term" value="C:NuRD complex"/>
    <property type="evidence" value="ECO:0007669"/>
    <property type="project" value="TreeGrafter"/>
</dbReference>
<sequence length="74" mass="7997">NANGGLTEKQIEQFLIVARSIGTFARALDCPTALKHPSLHMSAASASRDATLFFAMDTLHKHHYDLALATCSLV</sequence>
<dbReference type="Gene3D" id="4.10.1240.50">
    <property type="match status" value="1"/>
</dbReference>
<dbReference type="GO" id="GO:0003714">
    <property type="term" value="F:transcription corepressor activity"/>
    <property type="evidence" value="ECO:0007669"/>
    <property type="project" value="TreeGrafter"/>
</dbReference>
<dbReference type="FunFam" id="4.10.1240.50:FF:000001">
    <property type="entry name" value="Metastasis-associated 1 family, member 3"/>
    <property type="match status" value="1"/>
</dbReference>
<dbReference type="GO" id="GO:0000122">
    <property type="term" value="P:negative regulation of transcription by RNA polymerase II"/>
    <property type="evidence" value="ECO:0007669"/>
    <property type="project" value="TreeGrafter"/>
</dbReference>
<accession>A0A8S2SMN1</accession>
<comment type="caution">
    <text evidence="3">The sequence shown here is derived from an EMBL/GenBank/DDBJ whole genome shotgun (WGS) entry which is preliminary data.</text>
</comment>
<dbReference type="Proteomes" id="UP000676336">
    <property type="component" value="Unassembled WGS sequence"/>
</dbReference>
<feature type="non-terminal residue" evidence="3">
    <location>
        <position position="74"/>
    </location>
</feature>
<feature type="domain" description="ELM2" evidence="2">
    <location>
        <begin position="1"/>
        <end position="74"/>
    </location>
</feature>
<dbReference type="EMBL" id="CAJOBI010023722">
    <property type="protein sequence ID" value="CAF4231922.1"/>
    <property type="molecule type" value="Genomic_DNA"/>
</dbReference>
<organism evidence="3 4">
    <name type="scientific">Rotaria magnacalcarata</name>
    <dbReference type="NCBI Taxonomy" id="392030"/>
    <lineage>
        <taxon>Eukaryota</taxon>
        <taxon>Metazoa</taxon>
        <taxon>Spiralia</taxon>
        <taxon>Gnathifera</taxon>
        <taxon>Rotifera</taxon>
        <taxon>Eurotatoria</taxon>
        <taxon>Bdelloidea</taxon>
        <taxon>Philodinida</taxon>
        <taxon>Philodinidae</taxon>
        <taxon>Rotaria</taxon>
    </lineage>
</organism>
<dbReference type="GO" id="GO:0003713">
    <property type="term" value="F:transcription coactivator activity"/>
    <property type="evidence" value="ECO:0007669"/>
    <property type="project" value="TreeGrafter"/>
</dbReference>
<dbReference type="AlphaFoldDB" id="A0A8S2SMN1"/>
<dbReference type="InterPro" id="IPR040138">
    <property type="entry name" value="MIER/MTA"/>
</dbReference>
<name>A0A8S2SMN1_9BILA</name>
<dbReference type="PROSITE" id="PS51156">
    <property type="entry name" value="ELM2"/>
    <property type="match status" value="1"/>
</dbReference>
<evidence type="ECO:0000259" key="2">
    <source>
        <dbReference type="PROSITE" id="PS51156"/>
    </source>
</evidence>
<protein>
    <recommendedName>
        <fullName evidence="2">ELM2 domain-containing protein</fullName>
    </recommendedName>
</protein>
<proteinExistence type="predicted"/>
<dbReference type="GO" id="GO:0042826">
    <property type="term" value="F:histone deacetylase binding"/>
    <property type="evidence" value="ECO:0007669"/>
    <property type="project" value="TreeGrafter"/>
</dbReference>
<reference evidence="3" key="1">
    <citation type="submission" date="2021-02" db="EMBL/GenBank/DDBJ databases">
        <authorList>
            <person name="Nowell W R."/>
        </authorList>
    </citation>
    <scope>NUCLEOTIDE SEQUENCE</scope>
</reference>
<dbReference type="InterPro" id="IPR000949">
    <property type="entry name" value="ELM2_dom"/>
</dbReference>
<feature type="non-terminal residue" evidence="3">
    <location>
        <position position="1"/>
    </location>
</feature>
<evidence type="ECO:0000256" key="1">
    <source>
        <dbReference type="ARBA" id="ARBA00023242"/>
    </source>
</evidence>
<gene>
    <name evidence="3" type="ORF">SMN809_LOCUS23175</name>
</gene>
<evidence type="ECO:0000313" key="4">
    <source>
        <dbReference type="Proteomes" id="UP000676336"/>
    </source>
</evidence>
<dbReference type="PANTHER" id="PTHR10865:SF29">
    <property type="entry name" value="METASTASIS ASSOCIATED 1-LIKE, ISOFORM D"/>
    <property type="match status" value="1"/>
</dbReference>